<name>A0ABY4EVP5_9BACI</name>
<dbReference type="EMBL" id="CP095072">
    <property type="protein sequence ID" value="UOQ48459.1"/>
    <property type="molecule type" value="Genomic_DNA"/>
</dbReference>
<proteinExistence type="predicted"/>
<dbReference type="RefSeq" id="WP_244719004.1">
    <property type="nucleotide sequence ID" value="NZ_CP095072.1"/>
</dbReference>
<evidence type="ECO:0000313" key="1">
    <source>
        <dbReference type="EMBL" id="UOQ48459.1"/>
    </source>
</evidence>
<gene>
    <name evidence="1" type="ORF">MUN88_20900</name>
</gene>
<sequence length="47" mass="5641">MKTKKLFSKWTVLKKFRNYSIWKNGGISKRYDIFFASVLALFIISHK</sequence>
<accession>A0ABY4EVP5</accession>
<reference evidence="1 2" key="1">
    <citation type="submission" date="2022-04" db="EMBL/GenBank/DDBJ databases">
        <title>Gracilibacillus sp. isolated from saltern.</title>
        <authorList>
            <person name="Won M."/>
            <person name="Lee C.-M."/>
            <person name="Woen H.-Y."/>
            <person name="Kwon S.-W."/>
        </authorList>
    </citation>
    <scope>NUCLEOTIDE SEQUENCE [LARGE SCALE GENOMIC DNA]</scope>
    <source>
        <strain evidence="1 2">SSWR10-1</strain>
    </source>
</reference>
<protein>
    <submittedName>
        <fullName evidence="1">Uncharacterized protein</fullName>
    </submittedName>
</protein>
<organism evidence="1 2">
    <name type="scientific">Gracilibacillus caseinilyticus</name>
    <dbReference type="NCBI Taxonomy" id="2932256"/>
    <lineage>
        <taxon>Bacteria</taxon>
        <taxon>Bacillati</taxon>
        <taxon>Bacillota</taxon>
        <taxon>Bacilli</taxon>
        <taxon>Bacillales</taxon>
        <taxon>Bacillaceae</taxon>
        <taxon>Gracilibacillus</taxon>
    </lineage>
</organism>
<evidence type="ECO:0000313" key="2">
    <source>
        <dbReference type="Proteomes" id="UP000831782"/>
    </source>
</evidence>
<dbReference type="Proteomes" id="UP000831782">
    <property type="component" value="Chromosome"/>
</dbReference>
<keyword evidence="2" id="KW-1185">Reference proteome</keyword>